<name>A0ABT9MF50_9DEIO</name>
<dbReference type="InterPro" id="IPR029058">
    <property type="entry name" value="AB_hydrolase_fold"/>
</dbReference>
<keyword evidence="1" id="KW-0378">Hydrolase</keyword>
<accession>A0ABT9MF50</accession>
<dbReference type="GO" id="GO:0016787">
    <property type="term" value="F:hydrolase activity"/>
    <property type="evidence" value="ECO:0007669"/>
    <property type="project" value="UniProtKB-KW"/>
</dbReference>
<gene>
    <name evidence="1" type="ORF">QO006_002662</name>
</gene>
<comment type="caution">
    <text evidence="1">The sequence shown here is derived from an EMBL/GenBank/DDBJ whole genome shotgun (WGS) entry which is preliminary data.</text>
</comment>
<evidence type="ECO:0000313" key="2">
    <source>
        <dbReference type="Proteomes" id="UP001232163"/>
    </source>
</evidence>
<dbReference type="Proteomes" id="UP001232163">
    <property type="component" value="Unassembled WGS sequence"/>
</dbReference>
<reference evidence="1 2" key="1">
    <citation type="submission" date="2023-07" db="EMBL/GenBank/DDBJ databases">
        <title>Genomic Encyclopedia of Type Strains, Phase IV (KMG-IV): sequencing the most valuable type-strain genomes for metagenomic binning, comparative biology and taxonomic classification.</title>
        <authorList>
            <person name="Goeker M."/>
        </authorList>
    </citation>
    <scope>NUCLEOTIDE SEQUENCE [LARGE SCALE GENOMIC DNA]</scope>
    <source>
        <strain evidence="1 2">NIO-1023</strain>
    </source>
</reference>
<keyword evidence="2" id="KW-1185">Reference proteome</keyword>
<organism evidence="1 2">
    <name type="scientific">Deinococcus enclensis</name>
    <dbReference type="NCBI Taxonomy" id="1049582"/>
    <lineage>
        <taxon>Bacteria</taxon>
        <taxon>Thermotogati</taxon>
        <taxon>Deinococcota</taxon>
        <taxon>Deinococci</taxon>
        <taxon>Deinococcales</taxon>
        <taxon>Deinococcaceae</taxon>
        <taxon>Deinococcus</taxon>
    </lineage>
</organism>
<dbReference type="EMBL" id="JAURUR010000009">
    <property type="protein sequence ID" value="MDP9765214.1"/>
    <property type="molecule type" value="Genomic_DNA"/>
</dbReference>
<proteinExistence type="predicted"/>
<dbReference type="Gene3D" id="3.40.50.1820">
    <property type="entry name" value="alpha/beta hydrolase"/>
    <property type="match status" value="1"/>
</dbReference>
<evidence type="ECO:0000313" key="1">
    <source>
        <dbReference type="EMBL" id="MDP9765214.1"/>
    </source>
</evidence>
<sequence length="197" mass="20622">MLIPPTLTILEPDGPACRTLVVLHGNDGSPGVMAPLYSALTSTGWRVAVACSGQAGPPGAFVWNDLDASSAALAQWAGQLGPAYWAGFSAGAYVALRGALQGHWPCLGLLAVVPSLPTHPAWWPQGWTEHPARVPVAFVVGEQNDLTPPAPTRAFAARLAGQGVRTRVWSHAGGHEHPAAWPDVRDEALSWLAEPPG</sequence>
<protein>
    <submittedName>
        <fullName evidence="1">Dienelactone hydrolase</fullName>
    </submittedName>
</protein>
<dbReference type="SUPFAM" id="SSF53474">
    <property type="entry name" value="alpha/beta-Hydrolases"/>
    <property type="match status" value="1"/>
</dbReference>
<dbReference type="RefSeq" id="WP_307466899.1">
    <property type="nucleotide sequence ID" value="NZ_JAURUR010000009.1"/>
</dbReference>